<name>A0A8H7IQ84_9PEZI</name>
<gene>
    <name evidence="2" type="ORF">BFW01_g10832</name>
</gene>
<sequence>MMFARRRQLRAAQLGYVWRRGARDLIRTQPPPPLQPPPARARANTPNASFRQPLSPRRLPADAPLGHPSAARLVADPPPARRRRRREPPAPPPLPPCLPLPPVQRGRDGPSRPRGGQRSLGAAQDGGARAAAEEHAGAGAGRARGEEGEAGEGRMSHRPRDSPRLDHLASKPDAEYESAFRPFDVDWFDNFLEIYNKHRGDDALPFDWSSEWASLYIGCKNKRHTMV</sequence>
<feature type="compositionally biased region" description="Pro residues" evidence="1">
    <location>
        <begin position="89"/>
        <end position="102"/>
    </location>
</feature>
<evidence type="ECO:0000313" key="2">
    <source>
        <dbReference type="EMBL" id="KAF9629629.1"/>
    </source>
</evidence>
<feature type="compositionally biased region" description="Low complexity" evidence="1">
    <location>
        <begin position="112"/>
        <end position="130"/>
    </location>
</feature>
<protein>
    <submittedName>
        <fullName evidence="2">Calcium-binding EF-hand</fullName>
    </submittedName>
</protein>
<organism evidence="2 3">
    <name type="scientific">Lasiodiplodia theobromae</name>
    <dbReference type="NCBI Taxonomy" id="45133"/>
    <lineage>
        <taxon>Eukaryota</taxon>
        <taxon>Fungi</taxon>
        <taxon>Dikarya</taxon>
        <taxon>Ascomycota</taxon>
        <taxon>Pezizomycotina</taxon>
        <taxon>Dothideomycetes</taxon>
        <taxon>Dothideomycetes incertae sedis</taxon>
        <taxon>Botryosphaeriales</taxon>
        <taxon>Botryosphaeriaceae</taxon>
        <taxon>Lasiodiplodia</taxon>
    </lineage>
</organism>
<evidence type="ECO:0000256" key="1">
    <source>
        <dbReference type="SAM" id="MobiDB-lite"/>
    </source>
</evidence>
<proteinExistence type="predicted"/>
<dbReference type="AlphaFoldDB" id="A0A8H7IQ84"/>
<reference evidence="2" key="2">
    <citation type="journal article" date="2018" name="DNA Res.">
        <title>Comparative genome and transcriptome analyses reveal adaptations to opportunistic infections in woody plant degrading pathogens of Botryosphaeriaceae.</title>
        <authorList>
            <person name="Yan J.Y."/>
            <person name="Zhao W.S."/>
            <person name="Chen Z."/>
            <person name="Xing Q.K."/>
            <person name="Zhang W."/>
            <person name="Chethana K.W.T."/>
            <person name="Xue M.F."/>
            <person name="Xu J.P."/>
            <person name="Phillips A.J.L."/>
            <person name="Wang Y."/>
            <person name="Liu J.H."/>
            <person name="Liu M."/>
            <person name="Zhou Y."/>
            <person name="Jayawardena R.S."/>
            <person name="Manawasinghe I.S."/>
            <person name="Huang J.B."/>
            <person name="Qiao G.H."/>
            <person name="Fu C.Y."/>
            <person name="Guo F.F."/>
            <person name="Dissanayake A.J."/>
            <person name="Peng Y.L."/>
            <person name="Hyde K.D."/>
            <person name="Li X.H."/>
        </authorList>
    </citation>
    <scope>NUCLEOTIDE SEQUENCE</scope>
    <source>
        <strain evidence="2">CSS-01s</strain>
    </source>
</reference>
<accession>A0A8H7IQ84</accession>
<comment type="caution">
    <text evidence="2">The sequence shown here is derived from an EMBL/GenBank/DDBJ whole genome shotgun (WGS) entry which is preliminary data.</text>
</comment>
<reference evidence="2" key="1">
    <citation type="submission" date="2016-08" db="EMBL/GenBank/DDBJ databases">
        <authorList>
            <person name="Yan J."/>
        </authorList>
    </citation>
    <scope>NUCLEOTIDE SEQUENCE</scope>
    <source>
        <strain evidence="2">CSS-01s</strain>
    </source>
</reference>
<feature type="compositionally biased region" description="Basic and acidic residues" evidence="1">
    <location>
        <begin position="143"/>
        <end position="168"/>
    </location>
</feature>
<evidence type="ECO:0000313" key="3">
    <source>
        <dbReference type="Proteomes" id="UP000627934"/>
    </source>
</evidence>
<feature type="compositionally biased region" description="Pro residues" evidence="1">
    <location>
        <begin position="29"/>
        <end position="39"/>
    </location>
</feature>
<dbReference type="Proteomes" id="UP000627934">
    <property type="component" value="Unassembled WGS sequence"/>
</dbReference>
<feature type="region of interest" description="Disordered" evidence="1">
    <location>
        <begin position="26"/>
        <end position="168"/>
    </location>
</feature>
<dbReference type="EMBL" id="MDYX01000024">
    <property type="protein sequence ID" value="KAF9629629.1"/>
    <property type="molecule type" value="Genomic_DNA"/>
</dbReference>